<sequence length="261" mass="29978">MKHLVHNSLDPRHPLIVSDRGQYRCLQFGPNSCEQSRIDLKNPHHLQIAYTRTMMCGLLFQQQPKRILLMGLGGGSMVHFLLHHLKEVQLDVIEQSEGVIRVAQDFFNVSNNEQLRLINTRAEDFLTERQSAAEPQYDLIFVDLFGPNCMAPALFNEDFHNLLLTCLGSNGLAIYNLWSGNKDAFDAVCSTIDLTFNSRVLRLPVFEDPNICLLAFADKPPQKAVKEPNRINRLTKRFNLNFKQMSRQLIENNNDWAKQTQ</sequence>
<evidence type="ECO:0008006" key="4">
    <source>
        <dbReference type="Google" id="ProtNLM"/>
    </source>
</evidence>
<dbReference type="SUPFAM" id="SSF53335">
    <property type="entry name" value="S-adenosyl-L-methionine-dependent methyltransferases"/>
    <property type="match status" value="1"/>
</dbReference>
<dbReference type="InterPro" id="IPR029063">
    <property type="entry name" value="SAM-dependent_MTases_sf"/>
</dbReference>
<keyword evidence="1" id="KW-0620">Polyamine biosynthesis</keyword>
<evidence type="ECO:0000256" key="1">
    <source>
        <dbReference type="ARBA" id="ARBA00023115"/>
    </source>
</evidence>
<protein>
    <recommendedName>
        <fullName evidence="4">PABS domain-containing protein</fullName>
    </recommendedName>
</protein>
<dbReference type="EMBL" id="JACNLK010000047">
    <property type="protein sequence ID" value="MBC8208659.1"/>
    <property type="molecule type" value="Genomic_DNA"/>
</dbReference>
<gene>
    <name evidence="2" type="ORF">H8E79_05780</name>
</gene>
<dbReference type="Proteomes" id="UP000599024">
    <property type="component" value="Unassembled WGS sequence"/>
</dbReference>
<dbReference type="GO" id="GO:0006596">
    <property type="term" value="P:polyamine biosynthetic process"/>
    <property type="evidence" value="ECO:0007669"/>
    <property type="project" value="UniProtKB-KW"/>
</dbReference>
<comment type="caution">
    <text evidence="2">The sequence shown here is derived from an EMBL/GenBank/DDBJ whole genome shotgun (WGS) entry which is preliminary data.</text>
</comment>
<reference evidence="2 3" key="1">
    <citation type="submission" date="2020-08" db="EMBL/GenBank/DDBJ databases">
        <title>Bridging the membrane lipid divide: bacteria of the FCB group superphylum have the potential to synthesize archaeal ether lipids.</title>
        <authorList>
            <person name="Villanueva L."/>
            <person name="Von Meijenfeldt F.A.B."/>
            <person name="Westbye A.B."/>
            <person name="Yadav S."/>
            <person name="Hopmans E.C."/>
            <person name="Dutilh B.E."/>
            <person name="Sinninghe Damste J.S."/>
        </authorList>
    </citation>
    <scope>NUCLEOTIDE SEQUENCE [LARGE SCALE GENOMIC DNA]</scope>
    <source>
        <strain evidence="2">NIOZ-UU81</strain>
    </source>
</reference>
<proteinExistence type="predicted"/>
<organism evidence="2 3">
    <name type="scientific">Candidatus Desulfatifera sulfidica</name>
    <dbReference type="NCBI Taxonomy" id="2841691"/>
    <lineage>
        <taxon>Bacteria</taxon>
        <taxon>Pseudomonadati</taxon>
        <taxon>Thermodesulfobacteriota</taxon>
        <taxon>Desulfobulbia</taxon>
        <taxon>Desulfobulbales</taxon>
        <taxon>Desulfobulbaceae</taxon>
        <taxon>Candidatus Desulfatifera</taxon>
    </lineage>
</organism>
<dbReference type="PANTHER" id="PTHR43317:SF1">
    <property type="entry name" value="THERMOSPERMINE SYNTHASE ACAULIS5"/>
    <property type="match status" value="1"/>
</dbReference>
<dbReference type="PANTHER" id="PTHR43317">
    <property type="entry name" value="THERMOSPERMINE SYNTHASE ACAULIS5"/>
    <property type="match status" value="1"/>
</dbReference>
<evidence type="ECO:0000313" key="2">
    <source>
        <dbReference type="EMBL" id="MBC8208659.1"/>
    </source>
</evidence>
<dbReference type="Gene3D" id="3.40.50.150">
    <property type="entry name" value="Vaccinia Virus protein VP39"/>
    <property type="match status" value="1"/>
</dbReference>
<accession>A0A8J6TE24</accession>
<dbReference type="Pfam" id="PF01564">
    <property type="entry name" value="Spermine_synth"/>
    <property type="match status" value="1"/>
</dbReference>
<dbReference type="AlphaFoldDB" id="A0A8J6TE24"/>
<evidence type="ECO:0000313" key="3">
    <source>
        <dbReference type="Proteomes" id="UP000599024"/>
    </source>
</evidence>
<name>A0A8J6TE24_9BACT</name>